<dbReference type="EMBL" id="JXAL01000033">
    <property type="protein sequence ID" value="KIL34362.1"/>
    <property type="molecule type" value="Genomic_DNA"/>
</dbReference>
<dbReference type="Proteomes" id="UP000054526">
    <property type="component" value="Unassembled WGS sequence"/>
</dbReference>
<keyword evidence="2" id="KW-1185">Reference proteome</keyword>
<gene>
    <name evidence="1" type="ORF">SD71_20235</name>
</gene>
<name>A0ABR5A1R1_9BACL</name>
<dbReference type="RefSeq" id="WP_041067355.1">
    <property type="nucleotide sequence ID" value="NZ_JXAL01000033.1"/>
</dbReference>
<reference evidence="1 2" key="1">
    <citation type="submission" date="2014-12" db="EMBL/GenBank/DDBJ databases">
        <title>Draft genome sequence of Cohnella kolymensis strain B-2846.</title>
        <authorList>
            <person name="Karlyshev A.V."/>
            <person name="Kudryashova E.B."/>
        </authorList>
    </citation>
    <scope>NUCLEOTIDE SEQUENCE [LARGE SCALE GENOMIC DNA]</scope>
    <source>
        <strain evidence="1 2">VKM B-2846</strain>
    </source>
</reference>
<evidence type="ECO:0000313" key="1">
    <source>
        <dbReference type="EMBL" id="KIL34362.1"/>
    </source>
</evidence>
<accession>A0ABR5A1R1</accession>
<organism evidence="1 2">
    <name type="scientific">Cohnella kolymensis</name>
    <dbReference type="NCBI Taxonomy" id="1590652"/>
    <lineage>
        <taxon>Bacteria</taxon>
        <taxon>Bacillati</taxon>
        <taxon>Bacillota</taxon>
        <taxon>Bacilli</taxon>
        <taxon>Bacillales</taxon>
        <taxon>Paenibacillaceae</taxon>
        <taxon>Cohnella</taxon>
    </lineage>
</organism>
<proteinExistence type="predicted"/>
<evidence type="ECO:0000313" key="2">
    <source>
        <dbReference type="Proteomes" id="UP000054526"/>
    </source>
</evidence>
<comment type="caution">
    <text evidence="1">The sequence shown here is derived from an EMBL/GenBank/DDBJ whole genome shotgun (WGS) entry which is preliminary data.</text>
</comment>
<sequence>MKNDIKTTVFLTPEEMEQYKDLKEKFEAASSRIEVKTYHRLLDNRTANREQSDDCFFLLAAYANRLPLTDYFRRSSL</sequence>
<protein>
    <submittedName>
        <fullName evidence="1">Uncharacterized protein</fullName>
    </submittedName>
</protein>